<keyword evidence="1" id="KW-0472">Membrane</keyword>
<sequence length="157" mass="17212">MLLADLPCFHLQPRLEVLPLPRAGEGALSQYLPLCLGPMKALVSLSPAFVKTHLLTHFPRNERSTFILGLASLGFAIPVFFFASLRLCSLKAFRVGCWPGTSLNQLILLLALLGSLHGSSPISPPLCCSPGPSRGSYFIWKRMLDVPFRNLGDLRLL</sequence>
<protein>
    <submittedName>
        <fullName evidence="2">Uncharacterized protein</fullName>
    </submittedName>
</protein>
<reference evidence="2 3" key="1">
    <citation type="journal article" date="2020" name="Nature">
        <title>Six reference-quality genomes reveal evolution of bat adaptations.</title>
        <authorList>
            <person name="Jebb D."/>
            <person name="Huang Z."/>
            <person name="Pippel M."/>
            <person name="Hughes G.M."/>
            <person name="Lavrichenko K."/>
            <person name="Devanna P."/>
            <person name="Winkler S."/>
            <person name="Jermiin L.S."/>
            <person name="Skirmuntt E.C."/>
            <person name="Katzourakis A."/>
            <person name="Burkitt-Gray L."/>
            <person name="Ray D.A."/>
            <person name="Sullivan K.A.M."/>
            <person name="Roscito J.G."/>
            <person name="Kirilenko B.M."/>
            <person name="Davalos L.M."/>
            <person name="Corthals A.P."/>
            <person name="Power M.L."/>
            <person name="Jones G."/>
            <person name="Ransome R.D."/>
            <person name="Dechmann D.K.N."/>
            <person name="Locatelli A.G."/>
            <person name="Puechmaille S.J."/>
            <person name="Fedrigo O."/>
            <person name="Jarvis E.D."/>
            <person name="Hiller M."/>
            <person name="Vernes S.C."/>
            <person name="Myers E.W."/>
            <person name="Teeling E.C."/>
        </authorList>
    </citation>
    <scope>NUCLEOTIDE SEQUENCE [LARGE SCALE GENOMIC DNA]</scope>
    <source>
        <strain evidence="2">MRouAeg1</strain>
        <tissue evidence="2">Muscle</tissue>
    </source>
</reference>
<keyword evidence="1" id="KW-1133">Transmembrane helix</keyword>
<keyword evidence="3" id="KW-1185">Reference proteome</keyword>
<keyword evidence="1" id="KW-0812">Transmembrane</keyword>
<organism evidence="2 3">
    <name type="scientific">Rousettus aegyptiacus</name>
    <name type="common">Egyptian fruit bat</name>
    <name type="synonym">Pteropus aegyptiacus</name>
    <dbReference type="NCBI Taxonomy" id="9407"/>
    <lineage>
        <taxon>Eukaryota</taxon>
        <taxon>Metazoa</taxon>
        <taxon>Chordata</taxon>
        <taxon>Craniata</taxon>
        <taxon>Vertebrata</taxon>
        <taxon>Euteleostomi</taxon>
        <taxon>Mammalia</taxon>
        <taxon>Eutheria</taxon>
        <taxon>Laurasiatheria</taxon>
        <taxon>Chiroptera</taxon>
        <taxon>Yinpterochiroptera</taxon>
        <taxon>Pteropodoidea</taxon>
        <taxon>Pteropodidae</taxon>
        <taxon>Rousettinae</taxon>
        <taxon>Rousettus</taxon>
    </lineage>
</organism>
<dbReference type="Proteomes" id="UP000593571">
    <property type="component" value="Unassembled WGS sequence"/>
</dbReference>
<dbReference type="EMBL" id="JACASE010000013">
    <property type="protein sequence ID" value="KAF6418737.1"/>
    <property type="molecule type" value="Genomic_DNA"/>
</dbReference>
<proteinExistence type="predicted"/>
<feature type="transmembrane region" description="Helical" evidence="1">
    <location>
        <begin position="64"/>
        <end position="83"/>
    </location>
</feature>
<dbReference type="AlphaFoldDB" id="A0A7J8D6C7"/>
<accession>A0A7J8D6C7</accession>
<gene>
    <name evidence="2" type="ORF">HJG63_008761</name>
</gene>
<evidence type="ECO:0000313" key="3">
    <source>
        <dbReference type="Proteomes" id="UP000593571"/>
    </source>
</evidence>
<evidence type="ECO:0000313" key="2">
    <source>
        <dbReference type="EMBL" id="KAF6418737.1"/>
    </source>
</evidence>
<evidence type="ECO:0000256" key="1">
    <source>
        <dbReference type="SAM" id="Phobius"/>
    </source>
</evidence>
<comment type="caution">
    <text evidence="2">The sequence shown here is derived from an EMBL/GenBank/DDBJ whole genome shotgun (WGS) entry which is preliminary data.</text>
</comment>
<name>A0A7J8D6C7_ROUAE</name>